<dbReference type="EMBL" id="JAUSYA010000001">
    <property type="protein sequence ID" value="MDQ0681167.1"/>
    <property type="molecule type" value="Genomic_DNA"/>
</dbReference>
<dbReference type="RefSeq" id="WP_307039040.1">
    <property type="nucleotide sequence ID" value="NZ_JAUSYA010000001.1"/>
</dbReference>
<dbReference type="GO" id="GO:0016787">
    <property type="term" value="F:hydrolase activity"/>
    <property type="evidence" value="ECO:0007669"/>
    <property type="project" value="UniProtKB-KW"/>
</dbReference>
<dbReference type="InterPro" id="IPR036265">
    <property type="entry name" value="HIT-like_sf"/>
</dbReference>
<comment type="caution">
    <text evidence="1">The sequence shown here is derived from an EMBL/GenBank/DDBJ whole genome shotgun (WGS) entry which is preliminary data.</text>
</comment>
<accession>A0ABU0PRZ5</accession>
<protein>
    <submittedName>
        <fullName evidence="1">Diadenosine tetraphosphate (Ap4A) HIT family hydrolase</fullName>
    </submittedName>
</protein>
<sequence>MDLPYFTESDLARLALSSQLQKLSDSLRLTVAEEDGSAAPDESAGLVAKLWSLLATEVPLLQEAIASYAHTRNTTGHDLADLPDVHGLNWQEALARQAAVGVGHPPDPAVQAAALDAWYVQHAQVEPLGKVRDPFSRLLDGRAPRAEDCLICGKYAGLPVPAWAGFPVPPGGHLVDDGTWRVGHGPTPYWPAGTLLIESRRHFVDFADLDTEEAASIGPLIRRFTGPIKAATGASRVHVFSCMEGTRHFHVWLVPRTDDKPAGRTFIADPGYCTPAEAEDVIDRLRKALGRMAADR</sequence>
<keyword evidence="1" id="KW-0378">Hydrolase</keyword>
<evidence type="ECO:0000313" key="2">
    <source>
        <dbReference type="Proteomes" id="UP001243364"/>
    </source>
</evidence>
<organism evidence="1 2">
    <name type="scientific">Streptomyces achromogenes</name>
    <dbReference type="NCBI Taxonomy" id="67255"/>
    <lineage>
        <taxon>Bacteria</taxon>
        <taxon>Bacillati</taxon>
        <taxon>Actinomycetota</taxon>
        <taxon>Actinomycetes</taxon>
        <taxon>Kitasatosporales</taxon>
        <taxon>Streptomycetaceae</taxon>
        <taxon>Streptomyces</taxon>
    </lineage>
</organism>
<dbReference type="SUPFAM" id="SSF54197">
    <property type="entry name" value="HIT-like"/>
    <property type="match status" value="1"/>
</dbReference>
<gene>
    <name evidence="1" type="ORF">QFZ56_000130</name>
</gene>
<evidence type="ECO:0000313" key="1">
    <source>
        <dbReference type="EMBL" id="MDQ0681167.1"/>
    </source>
</evidence>
<dbReference type="Proteomes" id="UP001243364">
    <property type="component" value="Unassembled WGS sequence"/>
</dbReference>
<name>A0ABU0PRZ5_STRAH</name>
<keyword evidence="2" id="KW-1185">Reference proteome</keyword>
<dbReference type="Gene3D" id="3.30.428.10">
    <property type="entry name" value="HIT-like"/>
    <property type="match status" value="1"/>
</dbReference>
<reference evidence="1 2" key="1">
    <citation type="submission" date="2023-07" db="EMBL/GenBank/DDBJ databases">
        <title>Comparative genomics of wheat-associated soil bacteria to identify genetic determinants of phenazine resistance.</title>
        <authorList>
            <person name="Mouncey N."/>
        </authorList>
    </citation>
    <scope>NUCLEOTIDE SEQUENCE [LARGE SCALE GENOMIC DNA]</scope>
    <source>
        <strain evidence="1 2">W4I19-2</strain>
    </source>
</reference>
<proteinExistence type="predicted"/>